<feature type="signal peptide" evidence="1">
    <location>
        <begin position="1"/>
        <end position="21"/>
    </location>
</feature>
<evidence type="ECO:0000313" key="3">
    <source>
        <dbReference type="Proteomes" id="UP001497525"/>
    </source>
</evidence>
<dbReference type="EMBL" id="CAXLJL010000467">
    <property type="protein sequence ID" value="CAL5138002.1"/>
    <property type="molecule type" value="Genomic_DNA"/>
</dbReference>
<comment type="caution">
    <text evidence="2">The sequence shown here is derived from an EMBL/GenBank/DDBJ whole genome shotgun (WGS) entry which is preliminary data.</text>
</comment>
<keyword evidence="1" id="KW-0732">Signal</keyword>
<reference evidence="2" key="1">
    <citation type="submission" date="2024-06" db="EMBL/GenBank/DDBJ databases">
        <authorList>
            <person name="Liu X."/>
            <person name="Lenzi L."/>
            <person name="Haldenby T S."/>
            <person name="Uol C."/>
        </authorList>
    </citation>
    <scope>NUCLEOTIDE SEQUENCE</scope>
</reference>
<sequence length="363" mass="42671">MHASNIVLISVWLISLCLVDSERIACCVRCKNLCDPIWNGTRCRKIYINGQGKQCGRMFVSLTSIKRYEFIAENSNLLDQEFYTIVLVSLDSVAPTRGFEDGEVVYSAVNVPRTCFVQNSVCIPPQFFRKDSNIRCNFNRYFHVNILLLPQVKWINAKTLGFHKVYVPYSVFYNRSIFVESPVRGNSLVWKKCSRRSEYGKYLLFKGIGMDDDLYATRHIGVYPPTNVVSRYFRNVIYNRRMVLYEGETCFLAKELNNSQISFRESLLKQECKMNMTQWVHKRADAWFVYGQKEFVHYQKLKLYRSTFKGRLEQILANSLESKFKKRKELMMRIVSRLQYLSDVLYDLGICWDIPANSYIPRQ</sequence>
<protein>
    <submittedName>
        <fullName evidence="2">Uncharacterized protein</fullName>
    </submittedName>
</protein>
<dbReference type="Proteomes" id="UP001497525">
    <property type="component" value="Unassembled WGS sequence"/>
</dbReference>
<accession>A0AAV2TNG5</accession>
<evidence type="ECO:0000313" key="2">
    <source>
        <dbReference type="EMBL" id="CAL5138002.1"/>
    </source>
</evidence>
<dbReference type="AlphaFoldDB" id="A0AAV2TNG5"/>
<gene>
    <name evidence="2" type="ORF">CDAUBV1_LOCUS12520</name>
</gene>
<evidence type="ECO:0000256" key="1">
    <source>
        <dbReference type="SAM" id="SignalP"/>
    </source>
</evidence>
<organism evidence="2 3">
    <name type="scientific">Calicophoron daubneyi</name>
    <name type="common">Rumen fluke</name>
    <name type="synonym">Paramphistomum daubneyi</name>
    <dbReference type="NCBI Taxonomy" id="300641"/>
    <lineage>
        <taxon>Eukaryota</taxon>
        <taxon>Metazoa</taxon>
        <taxon>Spiralia</taxon>
        <taxon>Lophotrochozoa</taxon>
        <taxon>Platyhelminthes</taxon>
        <taxon>Trematoda</taxon>
        <taxon>Digenea</taxon>
        <taxon>Plagiorchiida</taxon>
        <taxon>Pronocephalata</taxon>
        <taxon>Paramphistomoidea</taxon>
        <taxon>Paramphistomidae</taxon>
        <taxon>Calicophoron</taxon>
    </lineage>
</organism>
<feature type="chain" id="PRO_5043909714" evidence="1">
    <location>
        <begin position="22"/>
        <end position="363"/>
    </location>
</feature>
<name>A0AAV2TNG5_CALDB</name>
<proteinExistence type="predicted"/>